<organism evidence="6 7">
    <name type="scientific">Mucilaginibacter gilvus</name>
    <dbReference type="NCBI Taxonomy" id="2305909"/>
    <lineage>
        <taxon>Bacteria</taxon>
        <taxon>Pseudomonadati</taxon>
        <taxon>Bacteroidota</taxon>
        <taxon>Sphingobacteriia</taxon>
        <taxon>Sphingobacteriales</taxon>
        <taxon>Sphingobacteriaceae</taxon>
        <taxon>Mucilaginibacter</taxon>
    </lineage>
</organism>
<keyword evidence="3" id="KW-0238">DNA-binding</keyword>
<dbReference type="FunFam" id="1.10.10.10:FF:000001">
    <property type="entry name" value="LysR family transcriptional regulator"/>
    <property type="match status" value="1"/>
</dbReference>
<evidence type="ECO:0000313" key="7">
    <source>
        <dbReference type="Proteomes" id="UP000286701"/>
    </source>
</evidence>
<dbReference type="GO" id="GO:0032993">
    <property type="term" value="C:protein-DNA complex"/>
    <property type="evidence" value="ECO:0007669"/>
    <property type="project" value="TreeGrafter"/>
</dbReference>
<keyword evidence="4" id="KW-0804">Transcription</keyword>
<evidence type="ECO:0000256" key="4">
    <source>
        <dbReference type="ARBA" id="ARBA00023163"/>
    </source>
</evidence>
<dbReference type="Proteomes" id="UP000286701">
    <property type="component" value="Unassembled WGS sequence"/>
</dbReference>
<dbReference type="EMBL" id="SBIW01000011">
    <property type="protein sequence ID" value="RWY48389.1"/>
    <property type="molecule type" value="Genomic_DNA"/>
</dbReference>
<reference evidence="6 7" key="1">
    <citation type="submission" date="2019-01" db="EMBL/GenBank/DDBJ databases">
        <title>Mucilaginibacter antarcticum sp. nov., isolated from antarctic soil.</title>
        <authorList>
            <person name="Yan Y.-Q."/>
            <person name="Du Z.-J."/>
        </authorList>
    </citation>
    <scope>NUCLEOTIDE SEQUENCE [LARGE SCALE GENOMIC DNA]</scope>
    <source>
        <strain evidence="6 7">F01003</strain>
    </source>
</reference>
<dbReference type="AlphaFoldDB" id="A0A3S3VHD8"/>
<proteinExistence type="inferred from homology"/>
<feature type="domain" description="HTH lysR-type" evidence="5">
    <location>
        <begin position="1"/>
        <end position="58"/>
    </location>
</feature>
<dbReference type="CDD" id="cd05466">
    <property type="entry name" value="PBP2_LTTR_substrate"/>
    <property type="match status" value="1"/>
</dbReference>
<dbReference type="PANTHER" id="PTHR30346">
    <property type="entry name" value="TRANSCRIPTIONAL DUAL REGULATOR HCAR-RELATED"/>
    <property type="match status" value="1"/>
</dbReference>
<dbReference type="SUPFAM" id="SSF53850">
    <property type="entry name" value="Periplasmic binding protein-like II"/>
    <property type="match status" value="1"/>
</dbReference>
<dbReference type="InterPro" id="IPR036390">
    <property type="entry name" value="WH_DNA-bd_sf"/>
</dbReference>
<name>A0A3S3VHD8_9SPHI</name>
<dbReference type="InterPro" id="IPR000847">
    <property type="entry name" value="LysR_HTH_N"/>
</dbReference>
<dbReference type="InterPro" id="IPR036388">
    <property type="entry name" value="WH-like_DNA-bd_sf"/>
</dbReference>
<dbReference type="PRINTS" id="PR00039">
    <property type="entry name" value="HTHLYSR"/>
</dbReference>
<keyword evidence="7" id="KW-1185">Reference proteome</keyword>
<evidence type="ECO:0000256" key="2">
    <source>
        <dbReference type="ARBA" id="ARBA00023015"/>
    </source>
</evidence>
<dbReference type="OrthoDB" id="9803735at2"/>
<dbReference type="Pfam" id="PF00126">
    <property type="entry name" value="HTH_1"/>
    <property type="match status" value="1"/>
</dbReference>
<dbReference type="GO" id="GO:0003677">
    <property type="term" value="F:DNA binding"/>
    <property type="evidence" value="ECO:0007669"/>
    <property type="project" value="UniProtKB-KW"/>
</dbReference>
<dbReference type="Pfam" id="PF03466">
    <property type="entry name" value="LysR_substrate"/>
    <property type="match status" value="1"/>
</dbReference>
<dbReference type="PANTHER" id="PTHR30346:SF0">
    <property type="entry name" value="HCA OPERON TRANSCRIPTIONAL ACTIVATOR HCAR"/>
    <property type="match status" value="1"/>
</dbReference>
<evidence type="ECO:0000259" key="5">
    <source>
        <dbReference type="PROSITE" id="PS50931"/>
    </source>
</evidence>
<gene>
    <name evidence="6" type="ORF">EPL05_19810</name>
</gene>
<comment type="similarity">
    <text evidence="1">Belongs to the LysR transcriptional regulatory family.</text>
</comment>
<comment type="caution">
    <text evidence="6">The sequence shown here is derived from an EMBL/GenBank/DDBJ whole genome shotgun (WGS) entry which is preliminary data.</text>
</comment>
<dbReference type="SUPFAM" id="SSF46785">
    <property type="entry name" value="Winged helix' DNA-binding domain"/>
    <property type="match status" value="1"/>
</dbReference>
<dbReference type="Gene3D" id="1.10.10.10">
    <property type="entry name" value="Winged helix-like DNA-binding domain superfamily/Winged helix DNA-binding domain"/>
    <property type="match status" value="1"/>
</dbReference>
<protein>
    <submittedName>
        <fullName evidence="6">LysR family transcriptional regulator</fullName>
    </submittedName>
</protein>
<evidence type="ECO:0000313" key="6">
    <source>
        <dbReference type="EMBL" id="RWY48389.1"/>
    </source>
</evidence>
<evidence type="ECO:0000256" key="1">
    <source>
        <dbReference type="ARBA" id="ARBA00009437"/>
    </source>
</evidence>
<dbReference type="RefSeq" id="WP_128535736.1">
    <property type="nucleotide sequence ID" value="NZ_SBIW01000011.1"/>
</dbReference>
<dbReference type="InterPro" id="IPR005119">
    <property type="entry name" value="LysR_subst-bd"/>
</dbReference>
<sequence>MDIQQIRNFLKLSEELHFWRTANMINITQSALSRQIKTLEEELGVSLFERNKRNVKLTPSGIFLKNKWSTLLNDLNEVHVFAKKIGKGETGHIRIVHPDSISFSMLPELLARVAESYPGITIDLLQLVYEDAQQSLLEYKNDLAFTRQVSKLPDISSKLISSLPVALFVPKSHSFVTSDDITNTSLAKQQFILPIANARSNFYFFVQEIFKFYQIKPVATYHSDFGSSVLGLISRGLGVAILPISFVHHGTPGIRALEIPFSTDLYVSWRKDDRSPAVLNLLEIIADLSLTHQES</sequence>
<accession>A0A3S3VHD8</accession>
<dbReference type="Gene3D" id="3.40.190.10">
    <property type="entry name" value="Periplasmic binding protein-like II"/>
    <property type="match status" value="2"/>
</dbReference>
<dbReference type="GO" id="GO:0003700">
    <property type="term" value="F:DNA-binding transcription factor activity"/>
    <property type="evidence" value="ECO:0007669"/>
    <property type="project" value="InterPro"/>
</dbReference>
<dbReference type="PROSITE" id="PS50931">
    <property type="entry name" value="HTH_LYSR"/>
    <property type="match status" value="1"/>
</dbReference>
<evidence type="ECO:0000256" key="3">
    <source>
        <dbReference type="ARBA" id="ARBA00023125"/>
    </source>
</evidence>
<keyword evidence="2" id="KW-0805">Transcription regulation</keyword>